<comment type="caution">
    <text evidence="7">The sequence shown here is derived from an EMBL/GenBank/DDBJ whole genome shotgun (WGS) entry which is preliminary data.</text>
</comment>
<evidence type="ECO:0000256" key="2">
    <source>
        <dbReference type="ARBA" id="ARBA00005436"/>
    </source>
</evidence>
<protein>
    <recommendedName>
        <fullName evidence="9">60S acidic ribosomal protein P1</fullName>
    </recommendedName>
</protein>
<dbReference type="InterPro" id="IPR027534">
    <property type="entry name" value="Ribosomal_P1/P2"/>
</dbReference>
<dbReference type="OrthoDB" id="2194681at2759"/>
<evidence type="ECO:0000313" key="8">
    <source>
        <dbReference type="Proteomes" id="UP000612055"/>
    </source>
</evidence>
<dbReference type="GO" id="GO:0022625">
    <property type="term" value="C:cytosolic large ribosomal subunit"/>
    <property type="evidence" value="ECO:0007669"/>
    <property type="project" value="TreeGrafter"/>
</dbReference>
<dbReference type="AlphaFoldDB" id="A0A835XQV4"/>
<reference evidence="7" key="1">
    <citation type="journal article" date="2020" name="bioRxiv">
        <title>Comparative genomics of Chlamydomonas.</title>
        <authorList>
            <person name="Craig R.J."/>
            <person name="Hasan A.R."/>
            <person name="Ness R.W."/>
            <person name="Keightley P.D."/>
        </authorList>
    </citation>
    <scope>NUCLEOTIDE SEQUENCE</scope>
    <source>
        <strain evidence="7">CCAP 11/70</strain>
    </source>
</reference>
<organism evidence="7 8">
    <name type="scientific">Edaphochlamys debaryana</name>
    <dbReference type="NCBI Taxonomy" id="47281"/>
    <lineage>
        <taxon>Eukaryota</taxon>
        <taxon>Viridiplantae</taxon>
        <taxon>Chlorophyta</taxon>
        <taxon>core chlorophytes</taxon>
        <taxon>Chlorophyceae</taxon>
        <taxon>CS clade</taxon>
        <taxon>Chlamydomonadales</taxon>
        <taxon>Chlamydomonadales incertae sedis</taxon>
        <taxon>Edaphochlamys</taxon>
    </lineage>
</organism>
<dbReference type="InterPro" id="IPR038716">
    <property type="entry name" value="P1/P2_N_sf"/>
</dbReference>
<sequence>MANSELACTYAALILHDDGLDITAENIQTICKAAGVEVEAYWPSLFAKLFAKKSMEDLITNVGAGGGAPAAAAAAPAAGGAPAGGAAPKKEEKKEPTEEEDMGFSLFD</sequence>
<dbReference type="Proteomes" id="UP000612055">
    <property type="component" value="Unassembled WGS sequence"/>
</dbReference>
<keyword evidence="5" id="KW-0687">Ribonucleoprotein</keyword>
<dbReference type="PANTHER" id="PTHR45696">
    <property type="entry name" value="60S ACIDIC RIBOSOMAL PROTEIN P1"/>
    <property type="match status" value="1"/>
</dbReference>
<evidence type="ECO:0000256" key="4">
    <source>
        <dbReference type="ARBA" id="ARBA00022980"/>
    </source>
</evidence>
<accession>A0A835XQV4</accession>
<comment type="similarity">
    <text evidence="2">Belongs to the eukaryotic ribosomal protein P1/P2 family.</text>
</comment>
<feature type="region of interest" description="Disordered" evidence="6">
    <location>
        <begin position="67"/>
        <end position="108"/>
    </location>
</feature>
<dbReference type="Pfam" id="PF00428">
    <property type="entry name" value="Ribosomal_60s"/>
    <property type="match status" value="1"/>
</dbReference>
<keyword evidence="4" id="KW-0689">Ribosomal protein</keyword>
<comment type="function">
    <text evidence="1">Plays an important role in the elongation step of protein synthesis.</text>
</comment>
<comment type="subunit">
    <text evidence="3">P1 and P2 exist as dimers at the large ribosomal subunit.</text>
</comment>
<dbReference type="GO" id="GO:0002181">
    <property type="term" value="P:cytoplasmic translation"/>
    <property type="evidence" value="ECO:0007669"/>
    <property type="project" value="TreeGrafter"/>
</dbReference>
<evidence type="ECO:0008006" key="9">
    <source>
        <dbReference type="Google" id="ProtNLM"/>
    </source>
</evidence>
<dbReference type="GO" id="GO:0030295">
    <property type="term" value="F:protein kinase activator activity"/>
    <property type="evidence" value="ECO:0007669"/>
    <property type="project" value="TreeGrafter"/>
</dbReference>
<feature type="compositionally biased region" description="Low complexity" evidence="6">
    <location>
        <begin position="69"/>
        <end position="87"/>
    </location>
</feature>
<proteinExistence type="inferred from homology"/>
<evidence type="ECO:0000256" key="5">
    <source>
        <dbReference type="ARBA" id="ARBA00023274"/>
    </source>
</evidence>
<evidence type="ECO:0000256" key="1">
    <source>
        <dbReference type="ARBA" id="ARBA00003362"/>
    </source>
</evidence>
<dbReference type="GO" id="GO:0006414">
    <property type="term" value="P:translational elongation"/>
    <property type="evidence" value="ECO:0007669"/>
    <property type="project" value="InterPro"/>
</dbReference>
<dbReference type="CDD" id="cd05831">
    <property type="entry name" value="Ribosomal_P1"/>
    <property type="match status" value="1"/>
</dbReference>
<evidence type="ECO:0000256" key="3">
    <source>
        <dbReference type="ARBA" id="ARBA00011266"/>
    </source>
</evidence>
<dbReference type="GO" id="GO:0043021">
    <property type="term" value="F:ribonucleoprotein complex binding"/>
    <property type="evidence" value="ECO:0007669"/>
    <property type="project" value="TreeGrafter"/>
</dbReference>
<dbReference type="HAMAP" id="MF_01478">
    <property type="entry name" value="Ribosomal_L12_arch"/>
    <property type="match status" value="1"/>
</dbReference>
<name>A0A835XQV4_9CHLO</name>
<dbReference type="PANTHER" id="PTHR45696:SF10">
    <property type="entry name" value="LARGE RIBOSOMAL SUBUNIT PROTEIN P1"/>
    <property type="match status" value="1"/>
</dbReference>
<dbReference type="GO" id="GO:0003735">
    <property type="term" value="F:structural constituent of ribosome"/>
    <property type="evidence" value="ECO:0007669"/>
    <property type="project" value="InterPro"/>
</dbReference>
<dbReference type="EMBL" id="JAEHOE010000073">
    <property type="protein sequence ID" value="KAG2489452.1"/>
    <property type="molecule type" value="Genomic_DNA"/>
</dbReference>
<evidence type="ECO:0000256" key="6">
    <source>
        <dbReference type="SAM" id="MobiDB-lite"/>
    </source>
</evidence>
<keyword evidence="8" id="KW-1185">Reference proteome</keyword>
<evidence type="ECO:0000313" key="7">
    <source>
        <dbReference type="EMBL" id="KAG2489452.1"/>
    </source>
</evidence>
<gene>
    <name evidence="7" type="ORF">HYH03_012088</name>
</gene>
<dbReference type="FunFam" id="1.10.10.1410:FF:000001">
    <property type="entry name" value="60S acidic ribosomal protein P1"/>
    <property type="match status" value="1"/>
</dbReference>
<dbReference type="Gene3D" id="1.10.10.1410">
    <property type="match status" value="1"/>
</dbReference>